<protein>
    <submittedName>
        <fullName evidence="2">Uncharacterized protein</fullName>
    </submittedName>
</protein>
<organism evidence="2">
    <name type="scientific">Dermatophagoides farinae</name>
    <name type="common">American house dust mite</name>
    <dbReference type="NCBI Taxonomy" id="6954"/>
    <lineage>
        <taxon>Eukaryota</taxon>
        <taxon>Metazoa</taxon>
        <taxon>Ecdysozoa</taxon>
        <taxon>Arthropoda</taxon>
        <taxon>Chelicerata</taxon>
        <taxon>Arachnida</taxon>
        <taxon>Acari</taxon>
        <taxon>Acariformes</taxon>
        <taxon>Sarcoptiformes</taxon>
        <taxon>Astigmata</taxon>
        <taxon>Psoroptidia</taxon>
        <taxon>Analgoidea</taxon>
        <taxon>Pyroglyphidae</taxon>
        <taxon>Dermatophagoidinae</taxon>
        <taxon>Dermatophagoides</taxon>
    </lineage>
</organism>
<keyword evidence="1" id="KW-1133">Transmembrane helix</keyword>
<reference evidence="2" key="1">
    <citation type="submission" date="2020-06" db="EMBL/GenBank/DDBJ databases">
        <authorList>
            <person name="Ji K."/>
            <person name="Li J."/>
        </authorList>
    </citation>
    <scope>NUCLEOTIDE SEQUENCE</scope>
    <source>
        <strain evidence="2">JKM2019</strain>
        <tissue evidence="2">Whole body</tissue>
    </source>
</reference>
<accession>A0A9D4NXY0</accession>
<evidence type="ECO:0000313" key="2">
    <source>
        <dbReference type="EMBL" id="KAH7641096.1"/>
    </source>
</evidence>
<name>A0A9D4NXY0_DERFA</name>
<feature type="transmembrane region" description="Helical" evidence="1">
    <location>
        <begin position="6"/>
        <end position="26"/>
    </location>
</feature>
<dbReference type="EMBL" id="SDOV01000005">
    <property type="protein sequence ID" value="KAH7641096.1"/>
    <property type="molecule type" value="Genomic_DNA"/>
</dbReference>
<dbReference type="Proteomes" id="UP000828236">
    <property type="component" value="Unassembled WGS sequence"/>
</dbReference>
<reference evidence="2" key="2">
    <citation type="journal article" date="2021" name="World Allergy Organ. J.">
        <title>Chromosome-level assembly of Dermatophagoides farinae genome and transcriptome reveals two novel allergens Der f 37 and Der f 39.</title>
        <authorList>
            <person name="Chen J."/>
            <person name="Cai Z."/>
            <person name="Fan D."/>
            <person name="Hu J."/>
            <person name="Hou Y."/>
            <person name="He Y."/>
            <person name="Zhang Z."/>
            <person name="Zhao Z."/>
            <person name="Gao P."/>
            <person name="Hu W."/>
            <person name="Sun J."/>
            <person name="Li J."/>
            <person name="Ji K."/>
        </authorList>
    </citation>
    <scope>NUCLEOTIDE SEQUENCE</scope>
    <source>
        <strain evidence="2">JKM2019</strain>
    </source>
</reference>
<evidence type="ECO:0000256" key="1">
    <source>
        <dbReference type="SAM" id="Phobius"/>
    </source>
</evidence>
<keyword evidence="1" id="KW-0812">Transmembrane</keyword>
<proteinExistence type="predicted"/>
<sequence>MTINCTIPMGVTTLLSSLVITCIIVYRSADCKSLYDARPDRQSFEPCECNEDKSEIRCGMGFGANERLVLVPETAIQWLFTTMTIVHDIGITT</sequence>
<dbReference type="AlphaFoldDB" id="A0A9D4NXY0"/>
<comment type="caution">
    <text evidence="2">The sequence shown here is derived from an EMBL/GenBank/DDBJ whole genome shotgun (WGS) entry which is preliminary data.</text>
</comment>
<gene>
    <name evidence="2" type="ORF">HUG17_8565</name>
</gene>
<keyword evidence="1" id="KW-0472">Membrane</keyword>